<dbReference type="AlphaFoldDB" id="A0A834ZXE7"/>
<dbReference type="OrthoDB" id="306304at2759"/>
<dbReference type="GO" id="GO:0008333">
    <property type="term" value="P:endosome to lysosome transport"/>
    <property type="evidence" value="ECO:0007669"/>
    <property type="project" value="TreeGrafter"/>
</dbReference>
<evidence type="ECO:0000313" key="8">
    <source>
        <dbReference type="EMBL" id="KAF8643401.1"/>
    </source>
</evidence>
<dbReference type="PANTHER" id="PTHR23306:SF21">
    <property type="entry name" value="UBIQUITIN-CONJUGATING ENZYME_RWD-LIKE PROTEIN"/>
    <property type="match status" value="1"/>
</dbReference>
<dbReference type="Gene3D" id="6.10.140.820">
    <property type="match status" value="1"/>
</dbReference>
<evidence type="ECO:0000256" key="3">
    <source>
        <dbReference type="ARBA" id="ARBA00022753"/>
    </source>
</evidence>
<organism evidence="8 9">
    <name type="scientific">Digitaria exilis</name>
    <dbReference type="NCBI Taxonomy" id="1010633"/>
    <lineage>
        <taxon>Eukaryota</taxon>
        <taxon>Viridiplantae</taxon>
        <taxon>Streptophyta</taxon>
        <taxon>Embryophyta</taxon>
        <taxon>Tracheophyta</taxon>
        <taxon>Spermatophyta</taxon>
        <taxon>Magnoliopsida</taxon>
        <taxon>Liliopsida</taxon>
        <taxon>Poales</taxon>
        <taxon>Poaceae</taxon>
        <taxon>PACMAD clade</taxon>
        <taxon>Panicoideae</taxon>
        <taxon>Panicodae</taxon>
        <taxon>Paniceae</taxon>
        <taxon>Anthephorinae</taxon>
        <taxon>Digitaria</taxon>
    </lineage>
</organism>
<dbReference type="Pfam" id="PF09454">
    <property type="entry name" value="Vps23_core"/>
    <property type="match status" value="1"/>
</dbReference>
<dbReference type="SUPFAM" id="SSF140111">
    <property type="entry name" value="Endosomal sorting complex assembly domain"/>
    <property type="match status" value="1"/>
</dbReference>
<comment type="subcellular location">
    <subcellularLocation>
        <location evidence="1">Endosome</location>
    </subcellularLocation>
</comment>
<gene>
    <name evidence="8" type="ORF">HU200_066885</name>
</gene>
<dbReference type="Proteomes" id="UP000636709">
    <property type="component" value="Unassembled WGS sequence"/>
</dbReference>
<evidence type="ECO:0000259" key="7">
    <source>
        <dbReference type="PROSITE" id="PS51312"/>
    </source>
</evidence>
<feature type="region of interest" description="Disordered" evidence="6">
    <location>
        <begin position="1"/>
        <end position="33"/>
    </location>
</feature>
<keyword evidence="4 5" id="KW-0653">Protein transport</keyword>
<dbReference type="PANTHER" id="PTHR23306">
    <property type="entry name" value="TUMOR SUSCEPTIBILITY GENE 101 PROTEIN-RELATED"/>
    <property type="match status" value="1"/>
</dbReference>
<evidence type="ECO:0000313" key="9">
    <source>
        <dbReference type="Proteomes" id="UP000636709"/>
    </source>
</evidence>
<keyword evidence="9" id="KW-1185">Reference proteome</keyword>
<dbReference type="InterPro" id="IPR037202">
    <property type="entry name" value="ESCRT_assembly_dom"/>
</dbReference>
<comment type="caution">
    <text evidence="8">The sequence shown here is derived from an EMBL/GenBank/DDBJ whole genome shotgun (WGS) entry which is preliminary data.</text>
</comment>
<feature type="compositionally biased region" description="Polar residues" evidence="6">
    <location>
        <begin position="1"/>
        <end position="10"/>
    </location>
</feature>
<sequence>MSSRRSTSSWRKYGVASSCTSSPSPSQYCGTRRDPLTTTMTVEEERRWMRVVLVDELAARQGRDAAAFRGGVDEDIHAMASLQAVFRERGHAMGAAARELEEERMRLERAVTASLAHCGKLLAWLHEARCAPPDDAGAALAPHAAAEQGGGARHAIDALGHAMENGELGFQEYIRRVKILAREQFFHCYAASKSMGT</sequence>
<evidence type="ECO:0000256" key="1">
    <source>
        <dbReference type="ARBA" id="ARBA00004177"/>
    </source>
</evidence>
<protein>
    <recommendedName>
        <fullName evidence="7">SB domain-containing protein</fullName>
    </recommendedName>
</protein>
<dbReference type="InterPro" id="IPR017916">
    <property type="entry name" value="SB_dom"/>
</dbReference>
<evidence type="ECO:0000256" key="4">
    <source>
        <dbReference type="ARBA" id="ARBA00022927"/>
    </source>
</evidence>
<name>A0A834ZXE7_9POAL</name>
<dbReference type="InterPro" id="IPR052070">
    <property type="entry name" value="ESCRT-I_UEV_domain"/>
</dbReference>
<reference evidence="8" key="1">
    <citation type="submission" date="2020-07" db="EMBL/GenBank/DDBJ databases">
        <title>Genome sequence and genetic diversity analysis of an under-domesticated orphan crop, white fonio (Digitaria exilis).</title>
        <authorList>
            <person name="Bennetzen J.L."/>
            <person name="Chen S."/>
            <person name="Ma X."/>
            <person name="Wang X."/>
            <person name="Yssel A.E.J."/>
            <person name="Chaluvadi S.R."/>
            <person name="Johnson M."/>
            <person name="Gangashetty P."/>
            <person name="Hamidou F."/>
            <person name="Sanogo M.D."/>
            <person name="Zwaenepoel A."/>
            <person name="Wallace J."/>
            <person name="Van De Peer Y."/>
            <person name="Van Deynze A."/>
        </authorList>
    </citation>
    <scope>NUCLEOTIDE SEQUENCE</scope>
    <source>
        <tissue evidence="8">Leaves</tissue>
    </source>
</reference>
<dbReference type="GO" id="GO:0015031">
    <property type="term" value="P:protein transport"/>
    <property type="evidence" value="ECO:0007669"/>
    <property type="project" value="UniProtKB-UniRule"/>
</dbReference>
<feature type="compositionally biased region" description="Low complexity" evidence="6">
    <location>
        <begin position="17"/>
        <end position="26"/>
    </location>
</feature>
<evidence type="ECO:0000256" key="2">
    <source>
        <dbReference type="ARBA" id="ARBA00022448"/>
    </source>
</evidence>
<keyword evidence="3" id="KW-0967">Endosome</keyword>
<feature type="domain" description="SB" evidence="7">
    <location>
        <begin position="136"/>
        <end position="197"/>
    </location>
</feature>
<keyword evidence="2 5" id="KW-0813">Transport</keyword>
<evidence type="ECO:0000256" key="6">
    <source>
        <dbReference type="SAM" id="MobiDB-lite"/>
    </source>
</evidence>
<proteinExistence type="predicted"/>
<dbReference type="PROSITE" id="PS51312">
    <property type="entry name" value="SB"/>
    <property type="match status" value="1"/>
</dbReference>
<dbReference type="EMBL" id="JACEFO010003189">
    <property type="protein sequence ID" value="KAF8643401.1"/>
    <property type="molecule type" value="Genomic_DNA"/>
</dbReference>
<evidence type="ECO:0000256" key="5">
    <source>
        <dbReference type="PROSITE-ProRule" id="PRU00644"/>
    </source>
</evidence>
<dbReference type="GO" id="GO:0000813">
    <property type="term" value="C:ESCRT I complex"/>
    <property type="evidence" value="ECO:0007669"/>
    <property type="project" value="TreeGrafter"/>
</dbReference>
<dbReference type="GO" id="GO:0043130">
    <property type="term" value="F:ubiquitin binding"/>
    <property type="evidence" value="ECO:0007669"/>
    <property type="project" value="TreeGrafter"/>
</dbReference>
<accession>A0A834ZXE7</accession>